<reference evidence="1 2" key="1">
    <citation type="submission" date="2015-01" db="EMBL/GenBank/DDBJ databases">
        <authorList>
            <person name="Xiang T."/>
            <person name="Song Y."/>
            <person name="Huang L."/>
            <person name="Wang B."/>
            <person name="Wu P."/>
        </authorList>
    </citation>
    <scope>NUCLEOTIDE SEQUENCE [LARGE SCALE GENOMIC DNA]</scope>
    <source>
        <strain evidence="1 2">Cc12</strain>
    </source>
</reference>
<gene>
    <name evidence="1" type="ORF">CCAN12_370023</name>
</gene>
<evidence type="ECO:0000313" key="2">
    <source>
        <dbReference type="Proteomes" id="UP000044026"/>
    </source>
</evidence>
<name>A0A0B7H1L0_9FLAO</name>
<dbReference type="Proteomes" id="UP000044026">
    <property type="component" value="Unassembled WGS sequence"/>
</dbReference>
<dbReference type="EMBL" id="CDOE01000031">
    <property type="protein sequence ID" value="CEN33225.1"/>
    <property type="molecule type" value="Genomic_DNA"/>
</dbReference>
<accession>A0A0B7H1L0</accession>
<protein>
    <submittedName>
        <fullName evidence="1">Uncharacterized protein</fullName>
    </submittedName>
</protein>
<evidence type="ECO:0000313" key="1">
    <source>
        <dbReference type="EMBL" id="CEN33225.1"/>
    </source>
</evidence>
<sequence>MELKTINKIIAILIILANFYFVPASYTTIQDGGGAMGLGIIIVPILFSINLLIIPALLTFVRKFSDSLLLFVVLILGLLWILFWLHLFS</sequence>
<organism evidence="1 2">
    <name type="scientific">Capnocytophaga canimorsus</name>
    <dbReference type="NCBI Taxonomy" id="28188"/>
    <lineage>
        <taxon>Bacteria</taxon>
        <taxon>Pseudomonadati</taxon>
        <taxon>Bacteroidota</taxon>
        <taxon>Flavobacteriia</taxon>
        <taxon>Flavobacteriales</taxon>
        <taxon>Flavobacteriaceae</taxon>
        <taxon>Capnocytophaga</taxon>
    </lineage>
</organism>
<proteinExistence type="predicted"/>
<dbReference type="RefSeq" id="WP_041998820.1">
    <property type="nucleotide sequence ID" value="NZ_CP022382.1"/>
</dbReference>
<dbReference type="GeneID" id="69579671"/>
<dbReference type="AlphaFoldDB" id="A0A0B7H1L0"/>